<evidence type="ECO:0000313" key="4">
    <source>
        <dbReference type="EMBL" id="ABW01175.1"/>
    </source>
</evidence>
<keyword evidence="2" id="KW-0418">Kinase</keyword>
<accession>A8MB85</accession>
<dbReference type="PANTHER" id="PTHR10584">
    <property type="entry name" value="SUGAR KINASE"/>
    <property type="match status" value="1"/>
</dbReference>
<dbReference type="Pfam" id="PF00294">
    <property type="entry name" value="PfkB"/>
    <property type="match status" value="1"/>
</dbReference>
<protein>
    <submittedName>
        <fullName evidence="4">PfkB domain protein</fullName>
    </submittedName>
</protein>
<reference evidence="4 5" key="1">
    <citation type="submission" date="2007-10" db="EMBL/GenBank/DDBJ databases">
        <title>Complete sequence of Caldivirga maquilingensis IC-167.</title>
        <authorList>
            <consortium name="US DOE Joint Genome Institute"/>
            <person name="Copeland A."/>
            <person name="Lucas S."/>
            <person name="Lapidus A."/>
            <person name="Barry K."/>
            <person name="Glavina del Rio T."/>
            <person name="Dalin E."/>
            <person name="Tice H."/>
            <person name="Pitluck S."/>
            <person name="Saunders E."/>
            <person name="Brettin T."/>
            <person name="Bruce D."/>
            <person name="Detter J.C."/>
            <person name="Han C."/>
            <person name="Schmutz J."/>
            <person name="Larimer F."/>
            <person name="Land M."/>
            <person name="Hauser L."/>
            <person name="Kyrpides N."/>
            <person name="Ivanova N."/>
            <person name="Biddle J.F."/>
            <person name="Zhang Z."/>
            <person name="Fitz-Gibbon S.T."/>
            <person name="Lowe T.M."/>
            <person name="Saltikov C."/>
            <person name="House C.H."/>
            <person name="Richardson P."/>
        </authorList>
    </citation>
    <scope>NUCLEOTIDE SEQUENCE [LARGE SCALE GENOMIC DNA]</scope>
    <source>
        <strain evidence="5">ATCC 700844 / DSM 13496 / JCM 10307 / IC-167</strain>
    </source>
</reference>
<feature type="domain" description="Carbohydrate kinase PfkB" evidence="3">
    <location>
        <begin position="2"/>
        <end position="289"/>
    </location>
</feature>
<dbReference type="GO" id="GO:0016301">
    <property type="term" value="F:kinase activity"/>
    <property type="evidence" value="ECO:0007669"/>
    <property type="project" value="UniProtKB-KW"/>
</dbReference>
<sequence>MLDLLVVSDCVLDIYYRVKRLPIKAYDIVVTNEPVLSPGGACSVAVVASKLGLRVAVVDKLGDDPFSVILINMLEKANVYTGFIKRMNGSYTTVSNNIIDELGRYAFLGYLGAGAHLTPSDIDEQVVKSFKAVFISGFNIAYSSDVKEAVIKVIKTSVNNGVMVFLDPGPAAGFVKELVTLIKPPGAVLLNSDEAKALYGLSLKDTIKVMRRSGGSFIIKLGSKGALLVNNNVKHCPTRVVKRVLTTIGAGDAFDAAYITGLLRGLSGYEACRLANHVASLRLNVLSTMDMPDMRGLIEQWIKGSSAD</sequence>
<dbReference type="OrthoDB" id="26949at2157"/>
<dbReference type="InterPro" id="IPR011611">
    <property type="entry name" value="PfkB_dom"/>
</dbReference>
<dbReference type="SUPFAM" id="SSF53613">
    <property type="entry name" value="Ribokinase-like"/>
    <property type="match status" value="1"/>
</dbReference>
<dbReference type="AlphaFoldDB" id="A8MB85"/>
<evidence type="ECO:0000256" key="2">
    <source>
        <dbReference type="ARBA" id="ARBA00022777"/>
    </source>
</evidence>
<dbReference type="GeneID" id="5709484"/>
<name>A8MB85_CALMQ</name>
<dbReference type="InterPro" id="IPR029056">
    <property type="entry name" value="Ribokinase-like"/>
</dbReference>
<dbReference type="PANTHER" id="PTHR10584:SF167">
    <property type="entry name" value="PFKB DOMAIN PROTEIN"/>
    <property type="match status" value="1"/>
</dbReference>
<evidence type="ECO:0000256" key="1">
    <source>
        <dbReference type="ARBA" id="ARBA00022679"/>
    </source>
</evidence>
<dbReference type="RefSeq" id="WP_012185395.1">
    <property type="nucleotide sequence ID" value="NC_009954.1"/>
</dbReference>
<dbReference type="eggNOG" id="arCOG00014">
    <property type="taxonomic scope" value="Archaea"/>
</dbReference>
<dbReference type="Proteomes" id="UP000001137">
    <property type="component" value="Chromosome"/>
</dbReference>
<evidence type="ECO:0000259" key="3">
    <source>
        <dbReference type="Pfam" id="PF00294"/>
    </source>
</evidence>
<dbReference type="EMBL" id="CP000852">
    <property type="protein sequence ID" value="ABW01175.1"/>
    <property type="molecule type" value="Genomic_DNA"/>
</dbReference>
<keyword evidence="1" id="KW-0808">Transferase</keyword>
<evidence type="ECO:0000313" key="5">
    <source>
        <dbReference type="Proteomes" id="UP000001137"/>
    </source>
</evidence>
<organism evidence="4 5">
    <name type="scientific">Caldivirga maquilingensis (strain ATCC 700844 / DSM 13496 / JCM 10307 / IC-167)</name>
    <dbReference type="NCBI Taxonomy" id="397948"/>
    <lineage>
        <taxon>Archaea</taxon>
        <taxon>Thermoproteota</taxon>
        <taxon>Thermoprotei</taxon>
        <taxon>Thermoproteales</taxon>
        <taxon>Thermoproteaceae</taxon>
        <taxon>Caldivirga</taxon>
    </lineage>
</organism>
<gene>
    <name evidence="4" type="ordered locus">Cmaq_0329</name>
</gene>
<dbReference type="STRING" id="397948.Cmaq_0329"/>
<dbReference type="Gene3D" id="3.40.1190.20">
    <property type="match status" value="1"/>
</dbReference>
<proteinExistence type="predicted"/>
<keyword evidence="5" id="KW-1185">Reference proteome</keyword>
<dbReference type="HOGENOM" id="CLU_027634_6_0_2"/>
<dbReference type="KEGG" id="cma:Cmaq_0329"/>